<dbReference type="InterPro" id="IPR038765">
    <property type="entry name" value="Papain-like_cys_pep_sf"/>
</dbReference>
<sequence>MKTTRICALLPLALCLSLISYAQKDKAKYKFGDIKPEDFAPTVYSVDSSANAVILADVGETVFEGNSKGNFSLIFTRLRRTRLLNKNSFDNEATVEIPLYVDGSIEEKLEDIDAVTYNLEDGKIVATKLDKASLFKDKASKNWTSRKFTFPNIKEGSIIEYRYKINSPYYSNLRSWNFQGSTPRLWSEYSVTIPSDIFDYVVTRQGYLPYAVDTVSSSRDSYHIMVPGEGAMDRSESFTLFSNTVRAKWAIKDVPPIKGESFITTIDNYLSKIDFQLRRIKYSATNVKEIMGTWYQFAERLVKDESFGEPLGRGNGWLSSDLKAAVAGASTDKEKAEKIYAYIRDNFTCKTHEGFYITNTLKKAYQDKSGNVGDINLLLVAAYRNQGFEATPALLSTRDNGYASESYPLLHKFNYVVCRVKVDDQYYMLDATNNKLGFGKLPLNLYNKSARIIDSIMPALVPLESDSLLEKKTTMVFINEGKSKKLEGSFTSHLGYFESLHLRENGGIGKGDDFLKELKKRMTIDVELSDAAADSIKQLNLPVDVRYNMKFDFKGDDIVYFNPMLTEATLKNPFESAERKYPVEMPYRADETYIFNMPIPEGYKVDELPKSARVKLNDTDGMFEYIIMQSNNSIQLRSRIQLNKAVFGAEDYSTLRDFFNFVVSKQGEQIVFKKI</sequence>
<dbReference type="RefSeq" id="WP_369329156.1">
    <property type="nucleotide sequence ID" value="NZ_JAULBC010000002.1"/>
</dbReference>
<dbReference type="Gene3D" id="2.60.120.1130">
    <property type="match status" value="1"/>
</dbReference>
<protein>
    <submittedName>
        <fullName evidence="3">DUF3858 domain-containing protein</fullName>
    </submittedName>
</protein>
<accession>A0ABV3ZCY7</accession>
<dbReference type="Proteomes" id="UP001560573">
    <property type="component" value="Unassembled WGS sequence"/>
</dbReference>
<dbReference type="InterPro" id="IPR002931">
    <property type="entry name" value="Transglutaminase-like"/>
</dbReference>
<gene>
    <name evidence="3" type="ORF">QTN47_09625</name>
</gene>
<reference evidence="3 4" key="1">
    <citation type="submission" date="2023-07" db="EMBL/GenBank/DDBJ databases">
        <authorList>
            <person name="Lian W.-H."/>
        </authorList>
    </citation>
    <scope>NUCLEOTIDE SEQUENCE [LARGE SCALE GENOMIC DNA]</scope>
    <source>
        <strain evidence="3 4">SYSU DXS3180</strain>
    </source>
</reference>
<comment type="caution">
    <text evidence="3">The sequence shown here is derived from an EMBL/GenBank/DDBJ whole genome shotgun (WGS) entry which is preliminary data.</text>
</comment>
<feature type="chain" id="PRO_5046554591" evidence="1">
    <location>
        <begin position="23"/>
        <end position="675"/>
    </location>
</feature>
<feature type="signal peptide" evidence="1">
    <location>
        <begin position="1"/>
        <end position="22"/>
    </location>
</feature>
<keyword evidence="1" id="KW-0732">Signal</keyword>
<evidence type="ECO:0000259" key="2">
    <source>
        <dbReference type="Pfam" id="PF01841"/>
    </source>
</evidence>
<dbReference type="Pfam" id="PF01841">
    <property type="entry name" value="Transglut_core"/>
    <property type="match status" value="1"/>
</dbReference>
<keyword evidence="4" id="KW-1185">Reference proteome</keyword>
<dbReference type="EMBL" id="JAULBC010000002">
    <property type="protein sequence ID" value="MEX6687752.1"/>
    <property type="molecule type" value="Genomic_DNA"/>
</dbReference>
<name>A0ABV3ZCY7_9BACT</name>
<dbReference type="Gene3D" id="3.10.620.30">
    <property type="match status" value="1"/>
</dbReference>
<evidence type="ECO:0000313" key="4">
    <source>
        <dbReference type="Proteomes" id="UP001560573"/>
    </source>
</evidence>
<evidence type="ECO:0000256" key="1">
    <source>
        <dbReference type="SAM" id="SignalP"/>
    </source>
</evidence>
<dbReference type="Gene3D" id="2.60.40.3140">
    <property type="match status" value="1"/>
</dbReference>
<dbReference type="SUPFAM" id="SSF54001">
    <property type="entry name" value="Cysteine proteinases"/>
    <property type="match status" value="1"/>
</dbReference>
<evidence type="ECO:0000313" key="3">
    <source>
        <dbReference type="EMBL" id="MEX6687752.1"/>
    </source>
</evidence>
<feature type="domain" description="Transglutaminase-like" evidence="2">
    <location>
        <begin position="324"/>
        <end position="399"/>
    </location>
</feature>
<organism evidence="3 4">
    <name type="scientific">Danxiaibacter flavus</name>
    <dbReference type="NCBI Taxonomy" id="3049108"/>
    <lineage>
        <taxon>Bacteria</taxon>
        <taxon>Pseudomonadati</taxon>
        <taxon>Bacteroidota</taxon>
        <taxon>Chitinophagia</taxon>
        <taxon>Chitinophagales</taxon>
        <taxon>Chitinophagaceae</taxon>
        <taxon>Danxiaibacter</taxon>
    </lineage>
</organism>
<proteinExistence type="predicted"/>